<dbReference type="EMBL" id="SNRW01005972">
    <property type="protein sequence ID" value="KAA6383997.1"/>
    <property type="molecule type" value="Genomic_DNA"/>
</dbReference>
<feature type="region of interest" description="Disordered" evidence="1">
    <location>
        <begin position="1"/>
        <end position="44"/>
    </location>
</feature>
<comment type="caution">
    <text evidence="2">The sequence shown here is derived from an EMBL/GenBank/DDBJ whole genome shotgun (WGS) entry which is preliminary data.</text>
</comment>
<accession>A0A5J4VMW5</accession>
<gene>
    <name evidence="2" type="ORF">EZS28_020479</name>
</gene>
<protein>
    <submittedName>
        <fullName evidence="2">Uncharacterized protein</fullName>
    </submittedName>
</protein>
<evidence type="ECO:0000313" key="2">
    <source>
        <dbReference type="EMBL" id="KAA6383997.1"/>
    </source>
</evidence>
<evidence type="ECO:0000313" key="3">
    <source>
        <dbReference type="Proteomes" id="UP000324800"/>
    </source>
</evidence>
<dbReference type="Proteomes" id="UP000324800">
    <property type="component" value="Unassembled WGS sequence"/>
</dbReference>
<proteinExistence type="predicted"/>
<sequence length="69" mass="7485">MSAKAKAKAQAGLPKIRATSNAQQQPSSPSRTRDGKITRPTKRVVWRQPNGLDADVISPRGINGFLRDS</sequence>
<organism evidence="2 3">
    <name type="scientific">Streblomastix strix</name>
    <dbReference type="NCBI Taxonomy" id="222440"/>
    <lineage>
        <taxon>Eukaryota</taxon>
        <taxon>Metamonada</taxon>
        <taxon>Preaxostyla</taxon>
        <taxon>Oxymonadida</taxon>
        <taxon>Streblomastigidae</taxon>
        <taxon>Streblomastix</taxon>
    </lineage>
</organism>
<reference evidence="2 3" key="1">
    <citation type="submission" date="2019-03" db="EMBL/GenBank/DDBJ databases">
        <title>Single cell metagenomics reveals metabolic interactions within the superorganism composed of flagellate Streblomastix strix and complex community of Bacteroidetes bacteria on its surface.</title>
        <authorList>
            <person name="Treitli S.C."/>
            <person name="Kolisko M."/>
            <person name="Husnik F."/>
            <person name="Keeling P."/>
            <person name="Hampl V."/>
        </authorList>
    </citation>
    <scope>NUCLEOTIDE SEQUENCE [LARGE SCALE GENOMIC DNA]</scope>
    <source>
        <strain evidence="2">ST1C</strain>
    </source>
</reference>
<evidence type="ECO:0000256" key="1">
    <source>
        <dbReference type="SAM" id="MobiDB-lite"/>
    </source>
</evidence>
<name>A0A5J4VMW5_9EUKA</name>
<feature type="compositionally biased region" description="Polar residues" evidence="1">
    <location>
        <begin position="18"/>
        <end position="30"/>
    </location>
</feature>
<dbReference type="AlphaFoldDB" id="A0A5J4VMW5"/>